<accession>A0A399R4A3</accession>
<feature type="region of interest" description="Disordered" evidence="1">
    <location>
        <begin position="48"/>
        <end position="75"/>
    </location>
</feature>
<name>A0A399R4A3_9PROT</name>
<evidence type="ECO:0000256" key="1">
    <source>
        <dbReference type="SAM" id="MobiDB-lite"/>
    </source>
</evidence>
<evidence type="ECO:0000313" key="2">
    <source>
        <dbReference type="EMBL" id="RIJ26386.1"/>
    </source>
</evidence>
<dbReference type="AlphaFoldDB" id="A0A399R4A3"/>
<comment type="caution">
    <text evidence="2">The sequence shown here is derived from an EMBL/GenBank/DDBJ whole genome shotgun (WGS) entry which is preliminary data.</text>
</comment>
<dbReference type="Proteomes" id="UP000266385">
    <property type="component" value="Unassembled WGS sequence"/>
</dbReference>
<organism evidence="2 3">
    <name type="scientific">Henriciella mobilis</name>
    <dbReference type="NCBI Taxonomy" id="2305467"/>
    <lineage>
        <taxon>Bacteria</taxon>
        <taxon>Pseudomonadati</taxon>
        <taxon>Pseudomonadota</taxon>
        <taxon>Alphaproteobacteria</taxon>
        <taxon>Hyphomonadales</taxon>
        <taxon>Hyphomonadaceae</taxon>
        <taxon>Henriciella</taxon>
    </lineage>
</organism>
<evidence type="ECO:0000313" key="3">
    <source>
        <dbReference type="Proteomes" id="UP000266385"/>
    </source>
</evidence>
<proteinExistence type="predicted"/>
<dbReference type="EMBL" id="QWFX01000016">
    <property type="protein sequence ID" value="RIJ26386.1"/>
    <property type="molecule type" value="Genomic_DNA"/>
</dbReference>
<protein>
    <submittedName>
        <fullName evidence="2">Uncharacterized protein</fullName>
    </submittedName>
</protein>
<keyword evidence="3" id="KW-1185">Reference proteome</keyword>
<sequence>MNSKQFLKALERLRDQTKSSKPAALHNGVKRILERAKGFEGNKLDDLINFISSPPKPKSKSRSSQPSRSTKRPHTAALVEEIIEELKTAENDESAFDAVLKKFDKACTAKTIKSVASEYAASSIPKTKADAIELLRGERANRIRTERKMKESGQVTPW</sequence>
<gene>
    <name evidence="2" type="ORF">D1223_15470</name>
</gene>
<reference evidence="2 3" key="1">
    <citation type="submission" date="2018-08" db="EMBL/GenBank/DDBJ databases">
        <title>Henriciella mobilis sp. nov., isolated from seawater.</title>
        <authorList>
            <person name="Cheng H."/>
            <person name="Wu Y.-H."/>
            <person name="Xu X.-W."/>
            <person name="Guo L.-L."/>
        </authorList>
    </citation>
    <scope>NUCLEOTIDE SEQUENCE [LARGE SCALE GENOMIC DNA]</scope>
    <source>
        <strain evidence="2 3">JN25</strain>
    </source>
</reference>